<dbReference type="PANTHER" id="PTHR10000:SF55">
    <property type="entry name" value="5-AMINO-6-(5-PHOSPHO-D-RIBITYLAMINO)URACIL PHOSPHATASE YCSE"/>
    <property type="match status" value="1"/>
</dbReference>
<protein>
    <submittedName>
        <fullName evidence="1">Phosphoglycolate phosphatase</fullName>
    </submittedName>
</protein>
<evidence type="ECO:0000313" key="2">
    <source>
        <dbReference type="Proteomes" id="UP000248214"/>
    </source>
</evidence>
<accession>A0A323TMC0</accession>
<dbReference type="PANTHER" id="PTHR10000">
    <property type="entry name" value="PHOSPHOSERINE PHOSPHATASE"/>
    <property type="match status" value="1"/>
</dbReference>
<dbReference type="GO" id="GO:0005829">
    <property type="term" value="C:cytosol"/>
    <property type="evidence" value="ECO:0007669"/>
    <property type="project" value="TreeGrafter"/>
</dbReference>
<dbReference type="EMBL" id="PDOD01000001">
    <property type="protein sequence ID" value="PYZ95194.1"/>
    <property type="molecule type" value="Genomic_DNA"/>
</dbReference>
<comment type="caution">
    <text evidence="1">The sequence shown here is derived from an EMBL/GenBank/DDBJ whole genome shotgun (WGS) entry which is preliminary data.</text>
</comment>
<dbReference type="Gene3D" id="3.40.50.1000">
    <property type="entry name" value="HAD superfamily/HAD-like"/>
    <property type="match status" value="1"/>
</dbReference>
<dbReference type="PROSITE" id="PS01228">
    <property type="entry name" value="COF_1"/>
    <property type="match status" value="1"/>
</dbReference>
<dbReference type="SFLD" id="SFLDG01140">
    <property type="entry name" value="C2.B:_Phosphomannomutase_and_P"/>
    <property type="match status" value="1"/>
</dbReference>
<dbReference type="InterPro" id="IPR023214">
    <property type="entry name" value="HAD_sf"/>
</dbReference>
<evidence type="ECO:0000313" key="1">
    <source>
        <dbReference type="EMBL" id="PYZ95194.1"/>
    </source>
</evidence>
<organism evidence="1 2">
    <name type="scientific">Salipaludibacillus keqinensis</name>
    <dbReference type="NCBI Taxonomy" id="2045207"/>
    <lineage>
        <taxon>Bacteria</taxon>
        <taxon>Bacillati</taxon>
        <taxon>Bacillota</taxon>
        <taxon>Bacilli</taxon>
        <taxon>Bacillales</taxon>
        <taxon>Bacillaceae</taxon>
    </lineage>
</organism>
<dbReference type="GO" id="GO:0000287">
    <property type="term" value="F:magnesium ion binding"/>
    <property type="evidence" value="ECO:0007669"/>
    <property type="project" value="TreeGrafter"/>
</dbReference>
<dbReference type="GO" id="GO:0016791">
    <property type="term" value="F:phosphatase activity"/>
    <property type="evidence" value="ECO:0007669"/>
    <property type="project" value="TreeGrafter"/>
</dbReference>
<dbReference type="NCBIfam" id="TIGR01482">
    <property type="entry name" value="SPP-subfamily"/>
    <property type="match status" value="1"/>
</dbReference>
<dbReference type="SFLD" id="SFLDS00003">
    <property type="entry name" value="Haloacid_Dehalogenase"/>
    <property type="match status" value="1"/>
</dbReference>
<dbReference type="CDD" id="cd07516">
    <property type="entry name" value="HAD_Pase"/>
    <property type="match status" value="1"/>
</dbReference>
<dbReference type="InterPro" id="IPR006379">
    <property type="entry name" value="HAD-SF_hydro_IIB"/>
</dbReference>
<dbReference type="Gene3D" id="3.30.1240.10">
    <property type="match status" value="1"/>
</dbReference>
<reference evidence="1 2" key="1">
    <citation type="submission" date="2017-10" db="EMBL/GenBank/DDBJ databases">
        <title>Bacillus sp. nov., a halophilic bacterium isolated from a Keqin Lake.</title>
        <authorList>
            <person name="Wang H."/>
        </authorList>
    </citation>
    <scope>NUCLEOTIDE SEQUENCE [LARGE SCALE GENOMIC DNA]</scope>
    <source>
        <strain evidence="1 2">KQ-12</strain>
    </source>
</reference>
<keyword evidence="2" id="KW-1185">Reference proteome</keyword>
<proteinExistence type="predicted"/>
<dbReference type="InterPro" id="IPR036412">
    <property type="entry name" value="HAD-like_sf"/>
</dbReference>
<name>A0A323TMC0_9BACI</name>
<dbReference type="OrthoDB" id="9781413at2"/>
<dbReference type="NCBIfam" id="TIGR01484">
    <property type="entry name" value="HAD-SF-IIB"/>
    <property type="match status" value="1"/>
</dbReference>
<dbReference type="SUPFAM" id="SSF56784">
    <property type="entry name" value="HAD-like"/>
    <property type="match status" value="1"/>
</dbReference>
<dbReference type="Pfam" id="PF08282">
    <property type="entry name" value="Hydrolase_3"/>
    <property type="match status" value="2"/>
</dbReference>
<dbReference type="SFLD" id="SFLDG01144">
    <property type="entry name" value="C2.B.4:_PGP_Like"/>
    <property type="match status" value="1"/>
</dbReference>
<gene>
    <name evidence="1" type="ORF">CR194_06675</name>
</gene>
<dbReference type="AlphaFoldDB" id="A0A323TMC0"/>
<dbReference type="Proteomes" id="UP000248214">
    <property type="component" value="Unassembled WGS sequence"/>
</dbReference>
<sequence>MTSPQIKLIALDMDGTLLNEHHEVSELNRSMIKEAQKQGIDVVLCTGRSLMACEDYAKELNLTSYLVTGNGSEIWHTSGELVDRSELKSELIEMMWELRNKHQTNHWAASVDKVWKNEMPEDIPNFDWLKFGFDIEDDEVRKTIFDLLSQHDELEVSNSSLTNIEINAAGVNKAVALTKLCEKLGCEMENVLAVGDSLNDMAMIKESGVGVAMGNAQQIVKDQANWVTTSHNEDGVARAIEKFCFSS</sequence>